<dbReference type="InterPro" id="IPR013538">
    <property type="entry name" value="ASHA1/2-like_C"/>
</dbReference>
<sequence length="166" mass="18601">MLTELALSVLIQAAPIRSERAIEAEAVVDRPVAEAWEMWTTEEGLSFFAPAALIEPEPGGRYEIWFLPDAPEGMRGSEGTHILAMQDQRLLSITWALPPYMEEVRPHLTHLTIRFEPLNEAQTRVTIRHDGWGEGEAWDAAFAYFEPNWPAILGMMQPAGAADESE</sequence>
<evidence type="ECO:0000256" key="1">
    <source>
        <dbReference type="ARBA" id="ARBA00006817"/>
    </source>
</evidence>
<dbReference type="EMBL" id="JBHRSV010000006">
    <property type="protein sequence ID" value="MFC2925681.1"/>
    <property type="molecule type" value="Genomic_DNA"/>
</dbReference>
<feature type="domain" description="Activator of Hsp90 ATPase homologue 1/2-like C-terminal" evidence="2">
    <location>
        <begin position="30"/>
        <end position="155"/>
    </location>
</feature>
<organism evidence="3 4">
    <name type="scientific">Hyphobacterium vulgare</name>
    <dbReference type="NCBI Taxonomy" id="1736751"/>
    <lineage>
        <taxon>Bacteria</taxon>
        <taxon>Pseudomonadati</taxon>
        <taxon>Pseudomonadota</taxon>
        <taxon>Alphaproteobacteria</taxon>
        <taxon>Maricaulales</taxon>
        <taxon>Maricaulaceae</taxon>
        <taxon>Hyphobacterium</taxon>
    </lineage>
</organism>
<dbReference type="CDD" id="cd07814">
    <property type="entry name" value="SRPBCC_CalC_Aha1-like"/>
    <property type="match status" value="1"/>
</dbReference>
<keyword evidence="4" id="KW-1185">Reference proteome</keyword>
<evidence type="ECO:0000313" key="3">
    <source>
        <dbReference type="EMBL" id="MFC2925681.1"/>
    </source>
</evidence>
<dbReference type="RefSeq" id="WP_343165523.1">
    <property type="nucleotide sequence ID" value="NZ_JBHRSV010000006.1"/>
</dbReference>
<accession>A0ABV6ZW27</accession>
<proteinExistence type="inferred from homology"/>
<protein>
    <submittedName>
        <fullName evidence="3">SRPBCC domain-containing protein</fullName>
    </submittedName>
</protein>
<dbReference type="Proteomes" id="UP001595379">
    <property type="component" value="Unassembled WGS sequence"/>
</dbReference>
<evidence type="ECO:0000259" key="2">
    <source>
        <dbReference type="Pfam" id="PF08327"/>
    </source>
</evidence>
<gene>
    <name evidence="3" type="ORF">ACFOOR_06150</name>
</gene>
<dbReference type="Pfam" id="PF08327">
    <property type="entry name" value="AHSA1"/>
    <property type="match status" value="1"/>
</dbReference>
<name>A0ABV6ZW27_9PROT</name>
<dbReference type="InterPro" id="IPR023393">
    <property type="entry name" value="START-like_dom_sf"/>
</dbReference>
<dbReference type="Gene3D" id="3.30.530.20">
    <property type="match status" value="1"/>
</dbReference>
<dbReference type="SUPFAM" id="SSF55961">
    <property type="entry name" value="Bet v1-like"/>
    <property type="match status" value="1"/>
</dbReference>
<evidence type="ECO:0000313" key="4">
    <source>
        <dbReference type="Proteomes" id="UP001595379"/>
    </source>
</evidence>
<reference evidence="4" key="1">
    <citation type="journal article" date="2019" name="Int. J. Syst. Evol. Microbiol.">
        <title>The Global Catalogue of Microorganisms (GCM) 10K type strain sequencing project: providing services to taxonomists for standard genome sequencing and annotation.</title>
        <authorList>
            <consortium name="The Broad Institute Genomics Platform"/>
            <consortium name="The Broad Institute Genome Sequencing Center for Infectious Disease"/>
            <person name="Wu L."/>
            <person name="Ma J."/>
        </authorList>
    </citation>
    <scope>NUCLEOTIDE SEQUENCE [LARGE SCALE GENOMIC DNA]</scope>
    <source>
        <strain evidence="4">KCTC 52487</strain>
    </source>
</reference>
<comment type="caution">
    <text evidence="3">The sequence shown here is derived from an EMBL/GenBank/DDBJ whole genome shotgun (WGS) entry which is preliminary data.</text>
</comment>
<comment type="similarity">
    <text evidence="1">Belongs to the AHA1 family.</text>
</comment>